<sequence>MILVINPYGEFPFNDDWLYAQSVKALVETGKFYMAPLTSVNLFVQIGWGALFCLPCGFSFTALRVSTLVAGAFGLWGTYRLINTSTNNQQTAFIGTLLTMVNPIYLGLSASFMTDVPFYALMVWSLSYLVAGLKQDVTRFILIGLGLAVIALLIRQLGIAIFMGFGLAYLVRKGIHRRSILVAGISVGSGLCVQIAYQKWMKYMMTDMVMYNAQAGNLFHLSYYRMQLLSSFINNMFVCLMYVGLFMFPYFLLLLTRQSKATFIQDRWLWLLIVGIVIALWQVSFHGMNMPIWFNVLNAFGIGPILLKDLYYRIYSLPFPTLLHIITMLMTGMSLLGSAYILYHLVRLVPFLLGRSISLSQRAIVILLSSFLVIYFFPIGMQVLFDRYLLPIPVLLLILIHWLQPVPEQKPLEHTLPLPLYLSVGLGIGYLIFSVCATHDYLAWNRVRWESLNNLMKQGVKPAKIDGGHEFNGWYLYSSSYKSSPTKSWWWVHDDTYVVGASLMPGYALYQKHDVDTWLPWGIQQIIINKKSQSGDVTQLTNPYSTN</sequence>
<feature type="transmembrane region" description="Helical" evidence="1">
    <location>
        <begin position="268"/>
        <end position="286"/>
    </location>
</feature>
<feature type="transmembrane region" description="Helical" evidence="1">
    <location>
        <begin position="418"/>
        <end position="438"/>
    </location>
</feature>
<organism evidence="3 4">
    <name type="scientific">Spirosoma validum</name>
    <dbReference type="NCBI Taxonomy" id="2771355"/>
    <lineage>
        <taxon>Bacteria</taxon>
        <taxon>Pseudomonadati</taxon>
        <taxon>Bacteroidota</taxon>
        <taxon>Cytophagia</taxon>
        <taxon>Cytophagales</taxon>
        <taxon>Cytophagaceae</taxon>
        <taxon>Spirosoma</taxon>
    </lineage>
</organism>
<dbReference type="InterPro" id="IPR038731">
    <property type="entry name" value="RgtA/B/C-like"/>
</dbReference>
<keyword evidence="1" id="KW-0812">Transmembrane</keyword>
<feature type="domain" description="Glycosyltransferase RgtA/B/C/D-like" evidence="2">
    <location>
        <begin position="56"/>
        <end position="193"/>
    </location>
</feature>
<feature type="transmembrane region" description="Helical" evidence="1">
    <location>
        <begin position="140"/>
        <end position="168"/>
    </location>
</feature>
<dbReference type="AlphaFoldDB" id="A0A927AXT8"/>
<gene>
    <name evidence="3" type="ORF">IC230_02725</name>
</gene>
<evidence type="ECO:0000259" key="2">
    <source>
        <dbReference type="Pfam" id="PF13231"/>
    </source>
</evidence>
<keyword evidence="1" id="KW-1133">Transmembrane helix</keyword>
<dbReference type="Pfam" id="PF13231">
    <property type="entry name" value="PMT_2"/>
    <property type="match status" value="1"/>
</dbReference>
<feature type="transmembrane region" description="Helical" evidence="1">
    <location>
        <begin position="232"/>
        <end position="256"/>
    </location>
</feature>
<evidence type="ECO:0000313" key="3">
    <source>
        <dbReference type="EMBL" id="MBD2751790.1"/>
    </source>
</evidence>
<keyword evidence="4" id="KW-1185">Reference proteome</keyword>
<feature type="transmembrane region" description="Helical" evidence="1">
    <location>
        <begin position="180"/>
        <end position="197"/>
    </location>
</feature>
<dbReference type="RefSeq" id="WP_191037421.1">
    <property type="nucleotide sequence ID" value="NZ_JACXAA010000001.1"/>
</dbReference>
<feature type="transmembrane region" description="Helical" evidence="1">
    <location>
        <begin position="46"/>
        <end position="79"/>
    </location>
</feature>
<dbReference type="Proteomes" id="UP000653797">
    <property type="component" value="Unassembled WGS sequence"/>
</dbReference>
<protein>
    <submittedName>
        <fullName evidence="3">Glycosyltransferase family 39 protein</fullName>
    </submittedName>
</protein>
<keyword evidence="1" id="KW-0472">Membrane</keyword>
<evidence type="ECO:0000313" key="4">
    <source>
        <dbReference type="Proteomes" id="UP000653797"/>
    </source>
</evidence>
<evidence type="ECO:0000256" key="1">
    <source>
        <dbReference type="SAM" id="Phobius"/>
    </source>
</evidence>
<feature type="transmembrane region" description="Helical" evidence="1">
    <location>
        <begin position="322"/>
        <end position="343"/>
    </location>
</feature>
<feature type="transmembrane region" description="Helical" evidence="1">
    <location>
        <begin position="363"/>
        <end position="381"/>
    </location>
</feature>
<reference evidence="3" key="1">
    <citation type="submission" date="2020-09" db="EMBL/GenBank/DDBJ databases">
        <authorList>
            <person name="Kim M.K."/>
        </authorList>
    </citation>
    <scope>NUCLEOTIDE SEQUENCE</scope>
    <source>
        <strain evidence="3">BT704</strain>
    </source>
</reference>
<dbReference type="EMBL" id="JACXAA010000001">
    <property type="protein sequence ID" value="MBD2751790.1"/>
    <property type="molecule type" value="Genomic_DNA"/>
</dbReference>
<proteinExistence type="predicted"/>
<accession>A0A927AXT8</accession>
<name>A0A927AXT8_9BACT</name>
<comment type="caution">
    <text evidence="3">The sequence shown here is derived from an EMBL/GenBank/DDBJ whole genome shotgun (WGS) entry which is preliminary data.</text>
</comment>